<sequence length="126" mass="13649">MGGVVLAAAVLLAPVVAVGAAPLVPVTDKDLESDASMWNLYERWCSVYSSGSPDLAEKARKFETFKANARHINEFNKREDVPYKLGLNQFSDLTEEEFDSGMYTGALPEDAGNVSSGMTDDDKLLA</sequence>
<name>A0A811N2J1_9POAL</name>
<evidence type="ECO:0000256" key="1">
    <source>
        <dbReference type="SAM" id="MobiDB-lite"/>
    </source>
</evidence>
<dbReference type="Gene3D" id="1.10.287.2250">
    <property type="match status" value="1"/>
</dbReference>
<dbReference type="InterPro" id="IPR013201">
    <property type="entry name" value="Prot_inhib_I29"/>
</dbReference>
<dbReference type="Pfam" id="PF08246">
    <property type="entry name" value="Inhibitor_I29"/>
    <property type="match status" value="1"/>
</dbReference>
<dbReference type="Proteomes" id="UP000604825">
    <property type="component" value="Unassembled WGS sequence"/>
</dbReference>
<reference evidence="4" key="1">
    <citation type="submission" date="2020-10" db="EMBL/GenBank/DDBJ databases">
        <authorList>
            <person name="Han B."/>
            <person name="Lu T."/>
            <person name="Zhao Q."/>
            <person name="Huang X."/>
            <person name="Zhao Y."/>
        </authorList>
    </citation>
    <scope>NUCLEOTIDE SEQUENCE</scope>
</reference>
<keyword evidence="5" id="KW-1185">Reference proteome</keyword>
<comment type="caution">
    <text evidence="4">The sequence shown here is derived from an EMBL/GenBank/DDBJ whole genome shotgun (WGS) entry which is preliminary data.</text>
</comment>
<proteinExistence type="predicted"/>
<dbReference type="InterPro" id="IPR038765">
    <property type="entry name" value="Papain-like_cys_pep_sf"/>
</dbReference>
<feature type="signal peptide" evidence="2">
    <location>
        <begin position="1"/>
        <end position="20"/>
    </location>
</feature>
<dbReference type="SUPFAM" id="SSF54001">
    <property type="entry name" value="Cysteine proteinases"/>
    <property type="match status" value="1"/>
</dbReference>
<dbReference type="SMART" id="SM00848">
    <property type="entry name" value="Inhibitor_I29"/>
    <property type="match status" value="1"/>
</dbReference>
<organism evidence="4 5">
    <name type="scientific">Miscanthus lutarioriparius</name>
    <dbReference type="NCBI Taxonomy" id="422564"/>
    <lineage>
        <taxon>Eukaryota</taxon>
        <taxon>Viridiplantae</taxon>
        <taxon>Streptophyta</taxon>
        <taxon>Embryophyta</taxon>
        <taxon>Tracheophyta</taxon>
        <taxon>Spermatophyta</taxon>
        <taxon>Magnoliopsida</taxon>
        <taxon>Liliopsida</taxon>
        <taxon>Poales</taxon>
        <taxon>Poaceae</taxon>
        <taxon>PACMAD clade</taxon>
        <taxon>Panicoideae</taxon>
        <taxon>Andropogonodae</taxon>
        <taxon>Andropogoneae</taxon>
        <taxon>Saccharinae</taxon>
        <taxon>Miscanthus</taxon>
    </lineage>
</organism>
<evidence type="ECO:0000313" key="5">
    <source>
        <dbReference type="Proteomes" id="UP000604825"/>
    </source>
</evidence>
<feature type="domain" description="Cathepsin propeptide inhibitor" evidence="3">
    <location>
        <begin position="41"/>
        <end position="98"/>
    </location>
</feature>
<dbReference type="AlphaFoldDB" id="A0A811N2J1"/>
<keyword evidence="2" id="KW-0732">Signal</keyword>
<evidence type="ECO:0000313" key="4">
    <source>
        <dbReference type="EMBL" id="CAD6216885.1"/>
    </source>
</evidence>
<evidence type="ECO:0000259" key="3">
    <source>
        <dbReference type="SMART" id="SM00848"/>
    </source>
</evidence>
<dbReference type="EMBL" id="CAJGYO010000003">
    <property type="protein sequence ID" value="CAD6216885.1"/>
    <property type="molecule type" value="Genomic_DNA"/>
</dbReference>
<feature type="chain" id="PRO_5032350911" description="Cathepsin propeptide inhibitor domain-containing protein" evidence="2">
    <location>
        <begin position="21"/>
        <end position="126"/>
    </location>
</feature>
<gene>
    <name evidence="4" type="ORF">NCGR_LOCUS11043</name>
</gene>
<accession>A0A811N2J1</accession>
<protein>
    <recommendedName>
        <fullName evidence="3">Cathepsin propeptide inhibitor domain-containing protein</fullName>
    </recommendedName>
</protein>
<feature type="region of interest" description="Disordered" evidence="1">
    <location>
        <begin position="103"/>
        <end position="126"/>
    </location>
</feature>
<evidence type="ECO:0000256" key="2">
    <source>
        <dbReference type="SAM" id="SignalP"/>
    </source>
</evidence>
<dbReference type="OrthoDB" id="1860964at2759"/>